<proteinExistence type="predicted"/>
<protein>
    <submittedName>
        <fullName evidence="3">VWA domain-containing protein</fullName>
    </submittedName>
</protein>
<reference evidence="3" key="1">
    <citation type="submission" date="2021-06" db="EMBL/GenBank/DDBJ databases">
        <title>Sequencing of actinobacteria type strains.</title>
        <authorList>
            <person name="Nguyen G.-S."/>
            <person name="Wentzel A."/>
        </authorList>
    </citation>
    <scope>NUCLEOTIDE SEQUENCE</scope>
    <source>
        <strain evidence="3">P38-E01</strain>
    </source>
</reference>
<evidence type="ECO:0000313" key="3">
    <source>
        <dbReference type="EMBL" id="MBU7597529.1"/>
    </source>
</evidence>
<dbReference type="Pfam" id="PF10138">
    <property type="entry name" value="vWA-TerF-like"/>
    <property type="match status" value="1"/>
</dbReference>
<dbReference type="EMBL" id="JAELVF020000001">
    <property type="protein sequence ID" value="MBU7597529.1"/>
    <property type="molecule type" value="Genomic_DNA"/>
</dbReference>
<feature type="compositionally biased region" description="Polar residues" evidence="1">
    <location>
        <begin position="10"/>
        <end position="21"/>
    </location>
</feature>
<evidence type="ECO:0000313" key="4">
    <source>
        <dbReference type="Proteomes" id="UP000694501"/>
    </source>
</evidence>
<evidence type="ECO:0000259" key="2">
    <source>
        <dbReference type="PROSITE" id="PS50234"/>
    </source>
</evidence>
<dbReference type="InterPro" id="IPR019303">
    <property type="entry name" value="vWA_TerF_C"/>
</dbReference>
<comment type="caution">
    <text evidence="3">The sequence shown here is derived from an EMBL/GenBank/DDBJ whole genome shotgun (WGS) entry which is preliminary data.</text>
</comment>
<name>A0A949N447_9ACTN</name>
<dbReference type="SMART" id="SM00327">
    <property type="entry name" value="VWA"/>
    <property type="match status" value="1"/>
</dbReference>
<feature type="compositionally biased region" description="Low complexity" evidence="1">
    <location>
        <begin position="47"/>
        <end position="57"/>
    </location>
</feature>
<dbReference type="Gene3D" id="3.40.50.410">
    <property type="entry name" value="von Willebrand factor, type A domain"/>
    <property type="match status" value="1"/>
</dbReference>
<sequence length="337" mass="35811">MPEPADVQAESVQAESVQAEGTKSEATEPADTQTGATEAAKPEAAEPEAAPTAEADPAPAPEPARAEAAEPRAATVPHQASEPTEATTRATTETSENAAAVSLEKVTATAPGLISLYKAAAVSLEKRGIAGQRAAVYLVLDRSGSMRRYYKDGTVQHLAEQVLGLSAHLDDDGTVPVVFFSTEIDGSDEIDLTNYSGRVEELHASYGHMGRTNYHRAVEAVIEHYEQSGATDPALVIFQTDGAPTSRAAAEKALCDAASKPLFWQFIGFGDPKSAGLNFLRKLDSGLPVPERRAVDNAGFFHAGLEPRSLSDAELYDALTEEFPQWLEAVREAQIHA</sequence>
<feature type="domain" description="VWFA" evidence="2">
    <location>
        <begin position="135"/>
        <end position="319"/>
    </location>
</feature>
<dbReference type="InterPro" id="IPR036465">
    <property type="entry name" value="vWFA_dom_sf"/>
</dbReference>
<dbReference type="Proteomes" id="UP000694501">
    <property type="component" value="Unassembled WGS sequence"/>
</dbReference>
<feature type="compositionally biased region" description="Low complexity" evidence="1">
    <location>
        <begin position="80"/>
        <end position="97"/>
    </location>
</feature>
<dbReference type="AlphaFoldDB" id="A0A949N447"/>
<dbReference type="SUPFAM" id="SSF53300">
    <property type="entry name" value="vWA-like"/>
    <property type="match status" value="1"/>
</dbReference>
<dbReference type="InterPro" id="IPR002035">
    <property type="entry name" value="VWF_A"/>
</dbReference>
<keyword evidence="4" id="KW-1185">Reference proteome</keyword>
<dbReference type="PROSITE" id="PS50234">
    <property type="entry name" value="VWFA"/>
    <property type="match status" value="1"/>
</dbReference>
<evidence type="ECO:0000256" key="1">
    <source>
        <dbReference type="SAM" id="MobiDB-lite"/>
    </source>
</evidence>
<feature type="region of interest" description="Disordered" evidence="1">
    <location>
        <begin position="1"/>
        <end position="97"/>
    </location>
</feature>
<gene>
    <name evidence="3" type="ORF">JGS22_007805</name>
</gene>
<organism evidence="3 4">
    <name type="scientific">Streptomyces tardus</name>
    <dbReference type="NCBI Taxonomy" id="2780544"/>
    <lineage>
        <taxon>Bacteria</taxon>
        <taxon>Bacillati</taxon>
        <taxon>Actinomycetota</taxon>
        <taxon>Actinomycetes</taxon>
        <taxon>Kitasatosporales</taxon>
        <taxon>Streptomycetaceae</taxon>
        <taxon>Streptomyces</taxon>
    </lineage>
</organism>
<accession>A0A949N447</accession>
<dbReference type="CDD" id="cd00198">
    <property type="entry name" value="vWFA"/>
    <property type="match status" value="1"/>
</dbReference>